<feature type="region of interest" description="Disordered" evidence="6">
    <location>
        <begin position="1"/>
        <end position="206"/>
    </location>
</feature>
<feature type="domain" description="Gamma tubulin complex component protein N-terminal" evidence="8">
    <location>
        <begin position="261"/>
        <end position="597"/>
    </location>
</feature>
<dbReference type="PANTHER" id="PTHR19302:SF13">
    <property type="entry name" value="GAMMA-TUBULIN COMPLEX COMPONENT 2"/>
    <property type="match status" value="1"/>
</dbReference>
<dbReference type="InterPro" id="IPR007259">
    <property type="entry name" value="GCP"/>
</dbReference>
<feature type="compositionally biased region" description="Low complexity" evidence="6">
    <location>
        <begin position="21"/>
        <end position="42"/>
    </location>
</feature>
<dbReference type="InterPro" id="IPR042241">
    <property type="entry name" value="GCP_C_sf"/>
</dbReference>
<dbReference type="PANTHER" id="PTHR19302">
    <property type="entry name" value="GAMMA TUBULIN COMPLEX PROTEIN"/>
    <property type="match status" value="1"/>
</dbReference>
<evidence type="ECO:0000256" key="1">
    <source>
        <dbReference type="ARBA" id="ARBA00010337"/>
    </source>
</evidence>
<feature type="compositionally biased region" description="Low complexity" evidence="6">
    <location>
        <begin position="121"/>
        <end position="141"/>
    </location>
</feature>
<evidence type="ECO:0000259" key="7">
    <source>
        <dbReference type="Pfam" id="PF04130"/>
    </source>
</evidence>
<feature type="compositionally biased region" description="Low complexity" evidence="6">
    <location>
        <begin position="950"/>
        <end position="975"/>
    </location>
</feature>
<evidence type="ECO:0000313" key="10">
    <source>
        <dbReference type="Proteomes" id="UP001642405"/>
    </source>
</evidence>
<sequence length="1044" mass="113852">MSSSAARAHSGNSNGAAVNGSSRSRMSSHTSASAAGNANSAAYGHNQQIPGGGHDSFQGSERSDARYREGQPPPPPPPPPHHHQQQQYSYGNTSHKRTASGNPRPSSRAAGSGGAPGASGLGAEAAANRAARGGTPTGGRTNISEERRTERTVITTRDTYVTRTRSPERPVPSRTGGTTAASTARDKAASKSAADPRAREPAPATAMAAPWKPEVTLLPHTTAPLASRVSIPPLSSQVPPTLQPTPLSGLSLEAQEAVIMEDLLCVFMGCEGRYIRFAKGYDPNEERDRLTGPTWRILAGLDPSLQDLTASMLRTATHYVALEAFVDVQSRESFGLVNHALCAAVRKFLQDYLVLIAQLETQFLTDGAFTLHVLNIHMLPTSQMMLQLYALAHELLKKNALLDDDESDESSDDGVDDYDKIIDRLREGGELVPGNAASKKICKGGAVLEMITKRLEAMSGDPAARALLTALLRDASRPYMVMLNEWLHHGGISDPHAEFLIKEQKSIRREHLKVDYTDEYWDRRYTLRDKDVPPQLAGVKDKVLLAGKYLNVVRECGGVDISKKVMDVPTSFDDSRFLDNINTAYAHANASLMQLLLTTHALPARLRSLKHYFFLDPSDYFSYFLELGHTELRKRSIKAVNTSKLQSLLDLVLRQPGSTVSLDPFKEDVKVEMNDITLVQALQRVVNITGIEQGEVLQPSMLTGGGGDAVSTTGSSSSGGDADGYASLQLDYAMPFPVSLVISRKTIWRYQALFRFLLSLHHLESQLTTTWQSHMRDLPWFHRSMSRDVAVWKRRLFTLRARMLVFVQQLLYFCTAEVIEPNWQALMSRLQTEEAATAAAAAEGGGAGEASADAAAPVPISSRTVDELMQDHVDFLDTCLKECMLTNSKLLKIHAKLMQTCFSFVIFASFLTRTMDRVDPDLARTAPKPKDATSEQWKTFQENVQGAPRPGGSDPDSSTAGAGGSAANTSAADAAPTDEEMRSLVDRLAKYEHLFGRNLQVLLDALNHYAATETVVLLSLCARLSTANQGTEYAGLRHEEDMAA</sequence>
<evidence type="ECO:0000256" key="6">
    <source>
        <dbReference type="SAM" id="MobiDB-lite"/>
    </source>
</evidence>
<dbReference type="InterPro" id="IPR040457">
    <property type="entry name" value="GCP_C"/>
</dbReference>
<evidence type="ECO:0000313" key="9">
    <source>
        <dbReference type="EMBL" id="CAK7209884.1"/>
    </source>
</evidence>
<name>A0ABP0ARI3_9PEZI</name>
<keyword evidence="10" id="KW-1185">Reference proteome</keyword>
<dbReference type="InterPro" id="IPR041470">
    <property type="entry name" value="GCP_N"/>
</dbReference>
<dbReference type="Pfam" id="PF17681">
    <property type="entry name" value="GCP_N_terminal"/>
    <property type="match status" value="1"/>
</dbReference>
<feature type="compositionally biased region" description="Gly residues" evidence="6">
    <location>
        <begin position="111"/>
        <end position="120"/>
    </location>
</feature>
<evidence type="ECO:0000256" key="2">
    <source>
        <dbReference type="ARBA" id="ARBA00022490"/>
    </source>
</evidence>
<evidence type="ECO:0000256" key="4">
    <source>
        <dbReference type="ARBA" id="ARBA00023212"/>
    </source>
</evidence>
<gene>
    <name evidence="9" type="primary">alp4</name>
    <name evidence="9" type="ORF">SCUCBS95973_000592</name>
</gene>
<dbReference type="Gene3D" id="1.20.120.1900">
    <property type="entry name" value="Gamma-tubulin complex, C-terminal domain"/>
    <property type="match status" value="1"/>
</dbReference>
<reference evidence="9 10" key="1">
    <citation type="submission" date="2024-01" db="EMBL/GenBank/DDBJ databases">
        <authorList>
            <person name="Allen C."/>
            <person name="Tagirdzhanova G."/>
        </authorList>
    </citation>
    <scope>NUCLEOTIDE SEQUENCE [LARGE SCALE GENOMIC DNA]</scope>
</reference>
<protein>
    <recommendedName>
        <fullName evidence="5">Spindle pole body component</fullName>
    </recommendedName>
</protein>
<feature type="compositionally biased region" description="Basic and acidic residues" evidence="6">
    <location>
        <begin position="184"/>
        <end position="200"/>
    </location>
</feature>
<keyword evidence="3 5" id="KW-0493">Microtubule</keyword>
<comment type="caution">
    <text evidence="9">The sequence shown here is derived from an EMBL/GenBank/DDBJ whole genome shotgun (WGS) entry which is preliminary data.</text>
</comment>
<accession>A0ABP0ARI3</accession>
<dbReference type="Proteomes" id="UP001642405">
    <property type="component" value="Unassembled WGS sequence"/>
</dbReference>
<dbReference type="EMBL" id="CAWUHB010000002">
    <property type="protein sequence ID" value="CAK7209884.1"/>
    <property type="molecule type" value="Genomic_DNA"/>
</dbReference>
<proteinExistence type="inferred from homology"/>
<feature type="region of interest" description="Disordered" evidence="6">
    <location>
        <begin position="943"/>
        <end position="978"/>
    </location>
</feature>
<feature type="compositionally biased region" description="Polar residues" evidence="6">
    <location>
        <begin position="1"/>
        <end position="20"/>
    </location>
</feature>
<evidence type="ECO:0000256" key="3">
    <source>
        <dbReference type="ARBA" id="ARBA00022701"/>
    </source>
</evidence>
<feature type="domain" description="Gamma tubulin complex component C-terminal" evidence="7">
    <location>
        <begin position="602"/>
        <end position="1026"/>
    </location>
</feature>
<dbReference type="Pfam" id="PF04130">
    <property type="entry name" value="GCP_C_terminal"/>
    <property type="match status" value="1"/>
</dbReference>
<keyword evidence="2 5" id="KW-0963">Cytoplasm</keyword>
<comment type="similarity">
    <text evidence="1 5">Belongs to the TUBGCP family.</text>
</comment>
<feature type="compositionally biased region" description="Low complexity" evidence="6">
    <location>
        <begin position="173"/>
        <end position="183"/>
    </location>
</feature>
<keyword evidence="4 5" id="KW-0206">Cytoskeleton</keyword>
<comment type="subcellular location">
    <subcellularLocation>
        <location evidence="5">Cytoplasm</location>
        <location evidence="5">Cytoskeleton</location>
        <location evidence="5">Microtubule organizing center</location>
    </subcellularLocation>
</comment>
<organism evidence="9 10">
    <name type="scientific">Sporothrix curviconia</name>
    <dbReference type="NCBI Taxonomy" id="1260050"/>
    <lineage>
        <taxon>Eukaryota</taxon>
        <taxon>Fungi</taxon>
        <taxon>Dikarya</taxon>
        <taxon>Ascomycota</taxon>
        <taxon>Pezizomycotina</taxon>
        <taxon>Sordariomycetes</taxon>
        <taxon>Sordariomycetidae</taxon>
        <taxon>Ophiostomatales</taxon>
        <taxon>Ophiostomataceae</taxon>
        <taxon>Sporothrix</taxon>
    </lineage>
</organism>
<evidence type="ECO:0000259" key="8">
    <source>
        <dbReference type="Pfam" id="PF17681"/>
    </source>
</evidence>
<evidence type="ECO:0000256" key="5">
    <source>
        <dbReference type="RuleBase" id="RU363050"/>
    </source>
</evidence>